<evidence type="ECO:0000259" key="3">
    <source>
        <dbReference type="PROSITE" id="PS50887"/>
    </source>
</evidence>
<feature type="domain" description="EAL" evidence="2">
    <location>
        <begin position="250"/>
        <end position="505"/>
    </location>
</feature>
<organism evidence="4 5">
    <name type="scientific">Szabonella alba</name>
    <dbReference type="NCBI Taxonomy" id="2804194"/>
    <lineage>
        <taxon>Bacteria</taxon>
        <taxon>Pseudomonadati</taxon>
        <taxon>Pseudomonadota</taxon>
        <taxon>Alphaproteobacteria</taxon>
        <taxon>Rhodobacterales</taxon>
        <taxon>Paracoccaceae</taxon>
        <taxon>Szabonella</taxon>
    </lineage>
</organism>
<protein>
    <submittedName>
        <fullName evidence="4">GGDEF domain-containing protein</fullName>
    </submittedName>
</protein>
<dbReference type="EMBL" id="JAESVN010000008">
    <property type="protein sequence ID" value="MBL4918768.1"/>
    <property type="molecule type" value="Genomic_DNA"/>
</dbReference>
<dbReference type="AlphaFoldDB" id="A0A8K0Y1Z7"/>
<dbReference type="InterPro" id="IPR029787">
    <property type="entry name" value="Nucleotide_cyclase"/>
</dbReference>
<evidence type="ECO:0000313" key="5">
    <source>
        <dbReference type="Proteomes" id="UP000648908"/>
    </source>
</evidence>
<dbReference type="InterPro" id="IPR050706">
    <property type="entry name" value="Cyclic-di-GMP_PDE-like"/>
</dbReference>
<keyword evidence="5" id="KW-1185">Reference proteome</keyword>
<dbReference type="SMART" id="SM00267">
    <property type="entry name" value="GGDEF"/>
    <property type="match status" value="1"/>
</dbReference>
<dbReference type="Gene3D" id="3.30.70.270">
    <property type="match status" value="1"/>
</dbReference>
<keyword evidence="1" id="KW-0472">Membrane</keyword>
<reference evidence="4" key="1">
    <citation type="submission" date="2021-01" db="EMBL/GenBank/DDBJ databases">
        <title>Tabrizicola alba sp. nov. a motile alkaliphilic bacterium isolated from a soda lake.</title>
        <authorList>
            <person name="Szuroczki S."/>
            <person name="Abbaszade G."/>
            <person name="Schumann P."/>
            <person name="Toth E."/>
        </authorList>
    </citation>
    <scope>NUCLEOTIDE SEQUENCE</scope>
    <source>
        <strain evidence="4">DMG-N-6</strain>
    </source>
</reference>
<gene>
    <name evidence="4" type="ORF">JL811_16195</name>
</gene>
<dbReference type="Pfam" id="PF00990">
    <property type="entry name" value="GGDEF"/>
    <property type="match status" value="1"/>
</dbReference>
<dbReference type="Proteomes" id="UP000648908">
    <property type="component" value="Unassembled WGS sequence"/>
</dbReference>
<evidence type="ECO:0000259" key="2">
    <source>
        <dbReference type="PROSITE" id="PS50883"/>
    </source>
</evidence>
<dbReference type="PANTHER" id="PTHR33121:SF70">
    <property type="entry name" value="SIGNALING PROTEIN YKOW"/>
    <property type="match status" value="1"/>
</dbReference>
<comment type="caution">
    <text evidence="4">The sequence shown here is derived from an EMBL/GenBank/DDBJ whole genome shotgun (WGS) entry which is preliminary data.</text>
</comment>
<evidence type="ECO:0000256" key="1">
    <source>
        <dbReference type="SAM" id="Phobius"/>
    </source>
</evidence>
<dbReference type="SUPFAM" id="SSF141868">
    <property type="entry name" value="EAL domain-like"/>
    <property type="match status" value="1"/>
</dbReference>
<dbReference type="RefSeq" id="WP_202689744.1">
    <property type="nucleotide sequence ID" value="NZ_JAESVN010000008.1"/>
</dbReference>
<dbReference type="Gene3D" id="3.20.20.450">
    <property type="entry name" value="EAL domain"/>
    <property type="match status" value="1"/>
</dbReference>
<feature type="transmembrane region" description="Helical" evidence="1">
    <location>
        <begin position="20"/>
        <end position="42"/>
    </location>
</feature>
<accession>A0A8K0Y1Z7</accession>
<proteinExistence type="predicted"/>
<dbReference type="PANTHER" id="PTHR33121">
    <property type="entry name" value="CYCLIC DI-GMP PHOSPHODIESTERASE PDEF"/>
    <property type="match status" value="1"/>
</dbReference>
<feature type="domain" description="GGDEF" evidence="3">
    <location>
        <begin position="105"/>
        <end position="241"/>
    </location>
</feature>
<dbReference type="Pfam" id="PF00563">
    <property type="entry name" value="EAL"/>
    <property type="match status" value="1"/>
</dbReference>
<dbReference type="InterPro" id="IPR000160">
    <property type="entry name" value="GGDEF_dom"/>
</dbReference>
<dbReference type="PROSITE" id="PS50887">
    <property type="entry name" value="GGDEF"/>
    <property type="match status" value="1"/>
</dbReference>
<name>A0A8K0Y1Z7_9RHOB</name>
<dbReference type="CDD" id="cd01948">
    <property type="entry name" value="EAL"/>
    <property type="match status" value="1"/>
</dbReference>
<sequence>MRFSEGRGRLERLGYGLCRLGAWLRRAEFLVFVPALTLASFWLGGEPVMILTALGLPMVFAMAGAFRETAAVGYGTAPAQGGFGMRLPFVAQLDELLARAGQGGRATGCLVIQFDDAARILTRHGRAAEAEILNRCCERIYGAMREGDLVARLEGGGLAVALAPMLRLDLEALVQVAARLQAALSPPISLDGMRLHVTASVGFCHGARAPHGTGASMLDAAQLAADEALRHGPGAIRAFAPDMARRHADRDSLRLDLERALDDHQIRPHFQPQIDTDTGAISGFEALARWHHPERGLIPPSDFLAVIDEAGLSGRLGESMLFHALSALVQWDRAGLAVPRVSVNFCSAELRNPKLADNLKWELDRFGITPDRLSVEILETVVAEEENDIILRNIRALAALGCGIDMDDFGTGSASIANIRRYSIRRIKIDRSFIARLDTDPEQRKLVSAILSMAERLGISTLAEGVETAGEYALLSQLGCGNVQGYHIARPMPLEETEDWVIHHRASQSRAPKISQRAR</sequence>
<dbReference type="InterPro" id="IPR043128">
    <property type="entry name" value="Rev_trsase/Diguanyl_cyclase"/>
</dbReference>
<evidence type="ECO:0000313" key="4">
    <source>
        <dbReference type="EMBL" id="MBL4918768.1"/>
    </source>
</evidence>
<dbReference type="InterPro" id="IPR035919">
    <property type="entry name" value="EAL_sf"/>
</dbReference>
<keyword evidence="1" id="KW-1133">Transmembrane helix</keyword>
<dbReference type="InterPro" id="IPR001633">
    <property type="entry name" value="EAL_dom"/>
</dbReference>
<dbReference type="PROSITE" id="PS50883">
    <property type="entry name" value="EAL"/>
    <property type="match status" value="1"/>
</dbReference>
<dbReference type="GO" id="GO:0071111">
    <property type="term" value="F:cyclic-guanylate-specific phosphodiesterase activity"/>
    <property type="evidence" value="ECO:0007669"/>
    <property type="project" value="InterPro"/>
</dbReference>
<dbReference type="SMART" id="SM00052">
    <property type="entry name" value="EAL"/>
    <property type="match status" value="1"/>
</dbReference>
<keyword evidence="1" id="KW-0812">Transmembrane</keyword>
<dbReference type="SUPFAM" id="SSF55073">
    <property type="entry name" value="Nucleotide cyclase"/>
    <property type="match status" value="1"/>
</dbReference>